<accession>A0A7V3ZV61</accession>
<evidence type="ECO:0008006" key="3">
    <source>
        <dbReference type="Google" id="ProtNLM"/>
    </source>
</evidence>
<gene>
    <name evidence="2" type="ORF">ENU74_04260</name>
</gene>
<reference evidence="2" key="1">
    <citation type="journal article" date="2020" name="mSystems">
        <title>Genome- and Community-Level Interaction Insights into Carbon Utilization and Element Cycling Functions of Hydrothermarchaeota in Hydrothermal Sediment.</title>
        <authorList>
            <person name="Zhou Z."/>
            <person name="Liu Y."/>
            <person name="Xu W."/>
            <person name="Pan J."/>
            <person name="Luo Z.H."/>
            <person name="Li M."/>
        </authorList>
    </citation>
    <scope>NUCLEOTIDE SEQUENCE [LARGE SCALE GENOMIC DNA]</scope>
    <source>
        <strain evidence="2">SpSt-697</strain>
    </source>
</reference>
<comment type="caution">
    <text evidence="2">The sequence shown here is derived from an EMBL/GenBank/DDBJ whole genome shotgun (WGS) entry which is preliminary data.</text>
</comment>
<keyword evidence="1" id="KW-0812">Transmembrane</keyword>
<feature type="transmembrane region" description="Helical" evidence="1">
    <location>
        <begin position="251"/>
        <end position="273"/>
    </location>
</feature>
<feature type="transmembrane region" description="Helical" evidence="1">
    <location>
        <begin position="5"/>
        <end position="24"/>
    </location>
</feature>
<feature type="transmembrane region" description="Helical" evidence="1">
    <location>
        <begin position="308"/>
        <end position="325"/>
    </location>
</feature>
<evidence type="ECO:0000256" key="1">
    <source>
        <dbReference type="SAM" id="Phobius"/>
    </source>
</evidence>
<feature type="transmembrane region" description="Helical" evidence="1">
    <location>
        <begin position="151"/>
        <end position="184"/>
    </location>
</feature>
<feature type="transmembrane region" description="Helical" evidence="1">
    <location>
        <begin position="279"/>
        <end position="296"/>
    </location>
</feature>
<feature type="transmembrane region" description="Helical" evidence="1">
    <location>
        <begin position="78"/>
        <end position="95"/>
    </location>
</feature>
<dbReference type="AlphaFoldDB" id="A0A7V3ZV61"/>
<protein>
    <recommendedName>
        <fullName evidence="3">Glycosyltransferase RgtA/B/C/D-like domain-containing protein</fullName>
    </recommendedName>
</protein>
<proteinExistence type="predicted"/>
<keyword evidence="1" id="KW-1133">Transmembrane helix</keyword>
<keyword evidence="1" id="KW-0472">Membrane</keyword>
<sequence>MKKYWFLIILGYLLPLIFLTYFPFVDLPQHLHLAYVLKNFKNYKDYFELRLFPMHNTFHLFFNYLLSQLISLDLSNRLYLFLIIILTFLTFYYFLKVINGEKFFALGSFLIVYNYNLFWGFMGIAFALPLIIFLFALLLNLLKEKKKREKLYLVFITIILAIIFLCHSLVFIYSVVSYLVILFFYQKPLRFRYLLPPLIILILFFIPWQISQFRREESELIAQLKENISLKAIYQNFFNFWERLGIKSDNLIIFFYKVLTLLAILLLIFNPKIFRESKALATLLIITLIFYFFFPGSYTEAVFLNERFAPLIFFFLLAFLSLGIKEKFMEYLIIGMVVINMIDLNIRFLMFEKYGRDFKKIITKLEPNKKVVGIFYERRPKPDLFGYEVFLHFPCYYQLEKGGLVGFSFAYIRYSPLIFKEDYPLERIDEWFPYRSLFPEKYKNYDYLFVTGEIRLSDEQYFRKMILIDSVGIWRVYSFKK</sequence>
<feature type="transmembrane region" description="Helical" evidence="1">
    <location>
        <begin position="331"/>
        <end position="350"/>
    </location>
</feature>
<dbReference type="EMBL" id="DTDR01000110">
    <property type="protein sequence ID" value="HGK63787.1"/>
    <property type="molecule type" value="Genomic_DNA"/>
</dbReference>
<evidence type="ECO:0000313" key="2">
    <source>
        <dbReference type="EMBL" id="HGK63787.1"/>
    </source>
</evidence>
<name>A0A7V3ZV61_UNCW3</name>
<feature type="transmembrane region" description="Helical" evidence="1">
    <location>
        <begin position="115"/>
        <end position="139"/>
    </location>
</feature>
<organism evidence="2">
    <name type="scientific">candidate division WOR-3 bacterium</name>
    <dbReference type="NCBI Taxonomy" id="2052148"/>
    <lineage>
        <taxon>Bacteria</taxon>
        <taxon>Bacteria division WOR-3</taxon>
    </lineage>
</organism>
<feature type="transmembrane region" description="Helical" evidence="1">
    <location>
        <begin position="190"/>
        <end position="208"/>
    </location>
</feature>
<feature type="transmembrane region" description="Helical" evidence="1">
    <location>
        <begin position="49"/>
        <end position="66"/>
    </location>
</feature>